<sequence length="121" mass="13362">MVHGGMDKAHKRGKEARVCAQVLCEDFSSFRSTEGGTQGKHCAVEIFKATHDSKKVGFLADVQDAIAKMEEKLAAPVQMLEEQLEMSQQQARAMREEMAAMKKAAKPKRHKLNVTSPSNSC</sequence>
<keyword evidence="1" id="KW-0175">Coiled coil</keyword>
<dbReference type="EMBL" id="JAUUTY010000006">
    <property type="protein sequence ID" value="KAK1617015.1"/>
    <property type="molecule type" value="Genomic_DNA"/>
</dbReference>
<reference evidence="2" key="1">
    <citation type="submission" date="2023-07" db="EMBL/GenBank/DDBJ databases">
        <title>A chromosome-level genome assembly of Lolium multiflorum.</title>
        <authorList>
            <person name="Chen Y."/>
            <person name="Copetti D."/>
            <person name="Kolliker R."/>
            <person name="Studer B."/>
        </authorList>
    </citation>
    <scope>NUCLEOTIDE SEQUENCE</scope>
    <source>
        <strain evidence="2">02402/16</strain>
        <tissue evidence="2">Leaf</tissue>
    </source>
</reference>
<evidence type="ECO:0000256" key="1">
    <source>
        <dbReference type="SAM" id="Coils"/>
    </source>
</evidence>
<feature type="coiled-coil region" evidence="1">
    <location>
        <begin position="77"/>
        <end position="104"/>
    </location>
</feature>
<organism evidence="2 3">
    <name type="scientific">Lolium multiflorum</name>
    <name type="common">Italian ryegrass</name>
    <name type="synonym">Lolium perenne subsp. multiflorum</name>
    <dbReference type="NCBI Taxonomy" id="4521"/>
    <lineage>
        <taxon>Eukaryota</taxon>
        <taxon>Viridiplantae</taxon>
        <taxon>Streptophyta</taxon>
        <taxon>Embryophyta</taxon>
        <taxon>Tracheophyta</taxon>
        <taxon>Spermatophyta</taxon>
        <taxon>Magnoliopsida</taxon>
        <taxon>Liliopsida</taxon>
        <taxon>Poales</taxon>
        <taxon>Poaceae</taxon>
        <taxon>BOP clade</taxon>
        <taxon>Pooideae</taxon>
        <taxon>Poodae</taxon>
        <taxon>Poeae</taxon>
        <taxon>Poeae Chloroplast Group 2 (Poeae type)</taxon>
        <taxon>Loliodinae</taxon>
        <taxon>Loliinae</taxon>
        <taxon>Lolium</taxon>
    </lineage>
</organism>
<gene>
    <name evidence="2" type="ORF">QYE76_022532</name>
</gene>
<proteinExistence type="predicted"/>
<evidence type="ECO:0000313" key="3">
    <source>
        <dbReference type="Proteomes" id="UP001231189"/>
    </source>
</evidence>
<name>A0AAD8VTV2_LOLMU</name>
<protein>
    <submittedName>
        <fullName evidence="2">Uncharacterized protein</fullName>
    </submittedName>
</protein>
<keyword evidence="3" id="KW-1185">Reference proteome</keyword>
<accession>A0AAD8VTV2</accession>
<comment type="caution">
    <text evidence="2">The sequence shown here is derived from an EMBL/GenBank/DDBJ whole genome shotgun (WGS) entry which is preliminary data.</text>
</comment>
<evidence type="ECO:0000313" key="2">
    <source>
        <dbReference type="EMBL" id="KAK1617015.1"/>
    </source>
</evidence>
<dbReference type="AlphaFoldDB" id="A0AAD8VTV2"/>
<dbReference type="Proteomes" id="UP001231189">
    <property type="component" value="Unassembled WGS sequence"/>
</dbReference>